<dbReference type="InterPro" id="IPR005467">
    <property type="entry name" value="His_kinase_dom"/>
</dbReference>
<dbReference type="EC" id="2.7.13.3" evidence="2"/>
<dbReference type="Gene3D" id="1.10.287.130">
    <property type="match status" value="1"/>
</dbReference>
<dbReference type="InterPro" id="IPR004358">
    <property type="entry name" value="Sig_transdc_His_kin-like_C"/>
</dbReference>
<dbReference type="Gene3D" id="3.30.565.10">
    <property type="entry name" value="Histidine kinase-like ATPase, C-terminal domain"/>
    <property type="match status" value="1"/>
</dbReference>
<evidence type="ECO:0000256" key="4">
    <source>
        <dbReference type="ARBA" id="ARBA00022679"/>
    </source>
</evidence>
<dbReference type="PRINTS" id="PR00344">
    <property type="entry name" value="BCTRLSENSOR"/>
</dbReference>
<feature type="coiled-coil region" evidence="7">
    <location>
        <begin position="136"/>
        <end position="163"/>
    </location>
</feature>
<dbReference type="Proteomes" id="UP000251135">
    <property type="component" value="Unassembled WGS sequence"/>
</dbReference>
<evidence type="ECO:0000256" key="5">
    <source>
        <dbReference type="ARBA" id="ARBA00022777"/>
    </source>
</evidence>
<dbReference type="GO" id="GO:0000155">
    <property type="term" value="F:phosphorelay sensor kinase activity"/>
    <property type="evidence" value="ECO:0007669"/>
    <property type="project" value="InterPro"/>
</dbReference>
<keyword evidence="7" id="KW-0175">Coiled coil</keyword>
<evidence type="ECO:0000256" key="6">
    <source>
        <dbReference type="ARBA" id="ARBA00023012"/>
    </source>
</evidence>
<dbReference type="PANTHER" id="PTHR43711:SF26">
    <property type="entry name" value="SENSOR HISTIDINE KINASE RCSC"/>
    <property type="match status" value="1"/>
</dbReference>
<dbReference type="SUPFAM" id="SSF47384">
    <property type="entry name" value="Homodimeric domain of signal transducing histidine kinase"/>
    <property type="match status" value="1"/>
</dbReference>
<organism evidence="9 10">
    <name type="scientific">Arcobacter caeni</name>
    <dbReference type="NCBI Taxonomy" id="1912877"/>
    <lineage>
        <taxon>Bacteria</taxon>
        <taxon>Pseudomonadati</taxon>
        <taxon>Campylobacterota</taxon>
        <taxon>Epsilonproteobacteria</taxon>
        <taxon>Campylobacterales</taxon>
        <taxon>Arcobacteraceae</taxon>
        <taxon>Arcobacter</taxon>
    </lineage>
</organism>
<dbReference type="CDD" id="cd16922">
    <property type="entry name" value="HATPase_EvgS-ArcB-TorS-like"/>
    <property type="match status" value="1"/>
</dbReference>
<dbReference type="RefSeq" id="WP_108560225.1">
    <property type="nucleotide sequence ID" value="NZ_MUXE01000015.1"/>
</dbReference>
<dbReference type="Gene3D" id="3.40.50.2300">
    <property type="match status" value="1"/>
</dbReference>
<dbReference type="PROSITE" id="PS50109">
    <property type="entry name" value="HIS_KIN"/>
    <property type="match status" value="1"/>
</dbReference>
<evidence type="ECO:0000256" key="7">
    <source>
        <dbReference type="SAM" id="Coils"/>
    </source>
</evidence>
<name>A0A363CY25_9BACT</name>
<dbReference type="SUPFAM" id="SSF52172">
    <property type="entry name" value="CheY-like"/>
    <property type="match status" value="1"/>
</dbReference>
<dbReference type="Pfam" id="PF02518">
    <property type="entry name" value="HATPase_c"/>
    <property type="match status" value="1"/>
</dbReference>
<dbReference type="EMBL" id="MUXE01000015">
    <property type="protein sequence ID" value="PUE63717.1"/>
    <property type="molecule type" value="Genomic_DNA"/>
</dbReference>
<keyword evidence="4" id="KW-0808">Transferase</keyword>
<dbReference type="InterPro" id="IPR050736">
    <property type="entry name" value="Sensor_HK_Regulatory"/>
</dbReference>
<sequence length="539" mass="62140">MFMEHLALTYKCHSSIGNSLDLNIMIKEVLTSFVEETNAIKGFFYLIDENNKLYKYLAYDDNFAYDETIFQEQIKDLAVIKYFEYNQKEIILLLPLEKAAFFIVFEKDYSKFEFVISMFQDLIVKLNISIDACLNVQKIKNKNKMLNHLANELKEQQKQLLESDKYKSNFLANMSHELKTPLNSIIVISSIMAKNRNQKLDDEQIKNMKIINSCGNDLLILINDILDISKIEAGELSINLSKINLFELLENLVLDMQPLANEKGLVVNYNSNNKELFLLSDLNRIKQIVKNLMSNAIKFTDKGSIEIILEENINDIIIKVIDEGIGISKEKLDYIFERFKQADGSTTRKYGGTGLGLAISKELASLLGGEIKAFSTLGQGSTFELILPKKTNIKNISDDKVTISSKNTDIVIDDIILFDMEESLKQEDNIIKKDEKLLIINSDYVAFFPIAVLLRKQNFILTYCKSFEEAYDILKNKYDLVIIDEDNSDLDIFDFLDYCKENELKKIVISSENIEEKDYLQKQLMKNELMNKILTYLGR</sequence>
<comment type="caution">
    <text evidence="9">The sequence shown here is derived from an EMBL/GenBank/DDBJ whole genome shotgun (WGS) entry which is preliminary data.</text>
</comment>
<keyword evidence="5" id="KW-0418">Kinase</keyword>
<dbReference type="InterPro" id="IPR003594">
    <property type="entry name" value="HATPase_dom"/>
</dbReference>
<dbReference type="SMART" id="SM00387">
    <property type="entry name" value="HATPase_c"/>
    <property type="match status" value="1"/>
</dbReference>
<proteinExistence type="predicted"/>
<dbReference type="OrthoDB" id="177675at2"/>
<dbReference type="AlphaFoldDB" id="A0A363CY25"/>
<dbReference type="FunFam" id="3.30.565.10:FF:000010">
    <property type="entry name" value="Sensor histidine kinase RcsC"/>
    <property type="match status" value="1"/>
</dbReference>
<keyword evidence="3" id="KW-0597">Phosphoprotein</keyword>
<dbReference type="PANTHER" id="PTHR43711">
    <property type="entry name" value="TWO-COMPONENT HISTIDINE KINASE"/>
    <property type="match status" value="1"/>
</dbReference>
<reference evidence="9 10" key="1">
    <citation type="submission" date="2017-02" db="EMBL/GenBank/DDBJ databases">
        <title>Arcobacter caeni sp. nov, a new Arcobacter species isolated from reclaimed water.</title>
        <authorList>
            <person name="Figueras M.J."/>
            <person name="Perez-Cataluna A."/>
            <person name="Salas-Masso N."/>
        </authorList>
    </citation>
    <scope>NUCLEOTIDE SEQUENCE [LARGE SCALE GENOMIC DNA]</scope>
    <source>
        <strain evidence="9 10">RW17-10</strain>
    </source>
</reference>
<dbReference type="SMART" id="SM00388">
    <property type="entry name" value="HisKA"/>
    <property type="match status" value="1"/>
</dbReference>
<evidence type="ECO:0000313" key="9">
    <source>
        <dbReference type="EMBL" id="PUE63717.1"/>
    </source>
</evidence>
<dbReference type="InterPro" id="IPR011006">
    <property type="entry name" value="CheY-like_superfamily"/>
</dbReference>
<evidence type="ECO:0000256" key="2">
    <source>
        <dbReference type="ARBA" id="ARBA00012438"/>
    </source>
</evidence>
<dbReference type="Pfam" id="PF00512">
    <property type="entry name" value="HisKA"/>
    <property type="match status" value="1"/>
</dbReference>
<protein>
    <recommendedName>
        <fullName evidence="2">histidine kinase</fullName>
        <ecNumber evidence="2">2.7.13.3</ecNumber>
    </recommendedName>
</protein>
<dbReference type="InterPro" id="IPR003661">
    <property type="entry name" value="HisK_dim/P_dom"/>
</dbReference>
<keyword evidence="6" id="KW-0902">Two-component regulatory system</keyword>
<evidence type="ECO:0000259" key="8">
    <source>
        <dbReference type="PROSITE" id="PS50109"/>
    </source>
</evidence>
<accession>A0A363CY25</accession>
<feature type="domain" description="Histidine kinase" evidence="8">
    <location>
        <begin position="173"/>
        <end position="391"/>
    </location>
</feature>
<dbReference type="InterPro" id="IPR036097">
    <property type="entry name" value="HisK_dim/P_sf"/>
</dbReference>
<dbReference type="CDD" id="cd00082">
    <property type="entry name" value="HisKA"/>
    <property type="match status" value="1"/>
</dbReference>
<evidence type="ECO:0000313" key="10">
    <source>
        <dbReference type="Proteomes" id="UP000251135"/>
    </source>
</evidence>
<dbReference type="SUPFAM" id="SSF55874">
    <property type="entry name" value="ATPase domain of HSP90 chaperone/DNA topoisomerase II/histidine kinase"/>
    <property type="match status" value="1"/>
</dbReference>
<evidence type="ECO:0000256" key="3">
    <source>
        <dbReference type="ARBA" id="ARBA00022553"/>
    </source>
</evidence>
<dbReference type="InterPro" id="IPR036890">
    <property type="entry name" value="HATPase_C_sf"/>
</dbReference>
<keyword evidence="10" id="KW-1185">Reference proteome</keyword>
<gene>
    <name evidence="9" type="ORF">B0174_09885</name>
</gene>
<evidence type="ECO:0000256" key="1">
    <source>
        <dbReference type="ARBA" id="ARBA00000085"/>
    </source>
</evidence>
<comment type="catalytic activity">
    <reaction evidence="1">
        <text>ATP + protein L-histidine = ADP + protein N-phospho-L-histidine.</text>
        <dbReference type="EC" id="2.7.13.3"/>
    </reaction>
</comment>